<dbReference type="Proteomes" id="UP000292695">
    <property type="component" value="Unassembled WGS sequence"/>
</dbReference>
<evidence type="ECO:0000256" key="1">
    <source>
        <dbReference type="SAM" id="MobiDB-lite"/>
    </source>
</evidence>
<comment type="caution">
    <text evidence="3">The sequence shown here is derived from an EMBL/GenBank/DDBJ whole genome shotgun (WGS) entry which is preliminary data.</text>
</comment>
<proteinExistence type="predicted"/>
<feature type="region of interest" description="Disordered" evidence="1">
    <location>
        <begin position="25"/>
        <end position="46"/>
    </location>
</feature>
<feature type="compositionally biased region" description="Polar residues" evidence="1">
    <location>
        <begin position="326"/>
        <end position="335"/>
    </location>
</feature>
<dbReference type="RefSeq" id="WP_131289684.1">
    <property type="nucleotide sequence ID" value="NZ_SJKA01000006.1"/>
</dbReference>
<evidence type="ECO:0000313" key="4">
    <source>
        <dbReference type="Proteomes" id="UP000292695"/>
    </source>
</evidence>
<name>A0A4R0ILP0_9ACTN</name>
<keyword evidence="4" id="KW-1185">Reference proteome</keyword>
<dbReference type="EMBL" id="SJKA01000006">
    <property type="protein sequence ID" value="TCC32108.1"/>
    <property type="molecule type" value="Genomic_DNA"/>
</dbReference>
<feature type="chain" id="PRO_5038882083" evidence="2">
    <location>
        <begin position="22"/>
        <end position="348"/>
    </location>
</feature>
<reference evidence="3 4" key="1">
    <citation type="submission" date="2019-02" db="EMBL/GenBank/DDBJ databases">
        <title>Kribbella capetownensis sp. nov. and Kribbella speibonae sp. nov., isolated from soil.</title>
        <authorList>
            <person name="Curtis S.M."/>
            <person name="Norton I."/>
            <person name="Everest G.J."/>
            <person name="Meyers P.R."/>
        </authorList>
    </citation>
    <scope>NUCLEOTIDE SEQUENCE [LARGE SCALE GENOMIC DNA]</scope>
    <source>
        <strain evidence="3 4">DSM 27082</strain>
    </source>
</reference>
<evidence type="ECO:0000256" key="2">
    <source>
        <dbReference type="SAM" id="SignalP"/>
    </source>
</evidence>
<feature type="region of interest" description="Disordered" evidence="1">
    <location>
        <begin position="326"/>
        <end position="348"/>
    </location>
</feature>
<protein>
    <submittedName>
        <fullName evidence="3">Uncharacterized protein</fullName>
    </submittedName>
</protein>
<organism evidence="3 4">
    <name type="scientific">Kribbella sindirgiensis</name>
    <dbReference type="NCBI Taxonomy" id="1124744"/>
    <lineage>
        <taxon>Bacteria</taxon>
        <taxon>Bacillati</taxon>
        <taxon>Actinomycetota</taxon>
        <taxon>Actinomycetes</taxon>
        <taxon>Propionibacteriales</taxon>
        <taxon>Kribbellaceae</taxon>
        <taxon>Kribbella</taxon>
    </lineage>
</organism>
<keyword evidence="2" id="KW-0732">Signal</keyword>
<dbReference type="AlphaFoldDB" id="A0A4R0ILP0"/>
<sequence>MTRRSPWLIALGLFICGAVTACGDNSAPQPGPAASPASTTPAEWTRPDGIAILTKSSTGYTVRISDWATGARVDDLPVNMTDGGFEPHVRSDLRYAARRNGYATIELYEPKVDSGYVLTASLKDQAASFSGGKVELDEPRFNPATGRLWVTATPTKGEAYYLSFDPEKPDAEPRREATRSAGLHPWEWGFDSKGALVETPDWRKQTIIVGGSKGYKFKYATSKSGEVVYAGLTFTADPTYSRDAYQLLAELAPGDLLLQYIYPNANDDEGALLRVTFDVRAKTVKYRTAIPASADRVLFQALSPDKRSVLVATEPGWYRVPLTGNSTEAQPLPSTRSREIGEEVEVIR</sequence>
<gene>
    <name evidence="3" type="ORF">E0H50_17905</name>
</gene>
<feature type="compositionally biased region" description="Low complexity" evidence="1">
    <location>
        <begin position="26"/>
        <end position="42"/>
    </location>
</feature>
<feature type="compositionally biased region" description="Basic and acidic residues" evidence="1">
    <location>
        <begin position="336"/>
        <end position="348"/>
    </location>
</feature>
<evidence type="ECO:0000313" key="3">
    <source>
        <dbReference type="EMBL" id="TCC32108.1"/>
    </source>
</evidence>
<accession>A0A4R0ILP0</accession>
<feature type="signal peptide" evidence="2">
    <location>
        <begin position="1"/>
        <end position="21"/>
    </location>
</feature>
<dbReference type="PROSITE" id="PS51257">
    <property type="entry name" value="PROKAR_LIPOPROTEIN"/>
    <property type="match status" value="1"/>
</dbReference>